<dbReference type="InterPro" id="IPR038441">
    <property type="entry name" value="THAP_Znf_sf"/>
</dbReference>
<dbReference type="Gene3D" id="6.20.210.20">
    <property type="entry name" value="THAP domain"/>
    <property type="match status" value="1"/>
</dbReference>
<sequence length="134" mass="15200">MQLKASHLKIFYWNQNHLSEIKCHAFSKDESRKGQWKKACEINLCLSTSRVCSNHFLPADYELSGLLKRDAAPCKQNISINQENSTATITDTNITNHSDNNDFGESCLESEICVTPRKRKLDNVKDITSVQLSP</sequence>
<dbReference type="GO" id="GO:0008270">
    <property type="term" value="F:zinc ion binding"/>
    <property type="evidence" value="ECO:0007669"/>
    <property type="project" value="UniProtKB-KW"/>
</dbReference>
<dbReference type="SUPFAM" id="SSF57716">
    <property type="entry name" value="Glucocorticoid receptor-like (DNA-binding domain)"/>
    <property type="match status" value="1"/>
</dbReference>
<accession>A0A2S2PYD0</accession>
<keyword evidence="4" id="KW-0238">DNA-binding</keyword>
<evidence type="ECO:0000256" key="2">
    <source>
        <dbReference type="ARBA" id="ARBA00022771"/>
    </source>
</evidence>
<organism evidence="6">
    <name type="scientific">Sipha flava</name>
    <name type="common">yellow sugarcane aphid</name>
    <dbReference type="NCBI Taxonomy" id="143950"/>
    <lineage>
        <taxon>Eukaryota</taxon>
        <taxon>Metazoa</taxon>
        <taxon>Ecdysozoa</taxon>
        <taxon>Arthropoda</taxon>
        <taxon>Hexapoda</taxon>
        <taxon>Insecta</taxon>
        <taxon>Pterygota</taxon>
        <taxon>Neoptera</taxon>
        <taxon>Paraneoptera</taxon>
        <taxon>Hemiptera</taxon>
        <taxon>Sternorrhyncha</taxon>
        <taxon>Aphidomorpha</taxon>
        <taxon>Aphidoidea</taxon>
        <taxon>Aphididae</taxon>
        <taxon>Sipha</taxon>
    </lineage>
</organism>
<keyword evidence="1" id="KW-0479">Metal-binding</keyword>
<keyword evidence="3" id="KW-0862">Zinc</keyword>
<dbReference type="Pfam" id="PF05485">
    <property type="entry name" value="THAP"/>
    <property type="match status" value="1"/>
</dbReference>
<dbReference type="EMBL" id="GGMS01001200">
    <property type="protein sequence ID" value="MBY70403.1"/>
    <property type="molecule type" value="Transcribed_RNA"/>
</dbReference>
<reference evidence="6" key="1">
    <citation type="submission" date="2018-04" db="EMBL/GenBank/DDBJ databases">
        <title>Transcriptome assembly of Sipha flava.</title>
        <authorList>
            <person name="Scully E.D."/>
            <person name="Geib S.M."/>
            <person name="Palmer N.A."/>
            <person name="Koch K."/>
            <person name="Bradshaw J."/>
            <person name="Heng-Moss T."/>
            <person name="Sarath G."/>
        </authorList>
    </citation>
    <scope>NUCLEOTIDE SEQUENCE</scope>
</reference>
<dbReference type="InterPro" id="IPR006612">
    <property type="entry name" value="THAP_Znf"/>
</dbReference>
<proteinExistence type="predicted"/>
<evidence type="ECO:0000256" key="3">
    <source>
        <dbReference type="ARBA" id="ARBA00022833"/>
    </source>
</evidence>
<evidence type="ECO:0000256" key="1">
    <source>
        <dbReference type="ARBA" id="ARBA00022723"/>
    </source>
</evidence>
<name>A0A2S2PYD0_9HEMI</name>
<evidence type="ECO:0000259" key="5">
    <source>
        <dbReference type="Pfam" id="PF05485"/>
    </source>
</evidence>
<evidence type="ECO:0000256" key="4">
    <source>
        <dbReference type="ARBA" id="ARBA00023125"/>
    </source>
</evidence>
<protein>
    <recommendedName>
        <fullName evidence="5">THAP-type domain-containing protein</fullName>
    </recommendedName>
</protein>
<keyword evidence="2" id="KW-0863">Zinc-finger</keyword>
<dbReference type="AlphaFoldDB" id="A0A2S2PYD0"/>
<dbReference type="GO" id="GO:0003677">
    <property type="term" value="F:DNA binding"/>
    <property type="evidence" value="ECO:0007669"/>
    <property type="project" value="UniProtKB-KW"/>
</dbReference>
<dbReference type="OrthoDB" id="6623209at2759"/>
<feature type="domain" description="THAP-type" evidence="5">
    <location>
        <begin position="18"/>
        <end position="74"/>
    </location>
</feature>
<evidence type="ECO:0000313" key="6">
    <source>
        <dbReference type="EMBL" id="MBY70403.1"/>
    </source>
</evidence>
<gene>
    <name evidence="6" type="ORF">g.140162</name>
</gene>